<dbReference type="GO" id="GO:0000981">
    <property type="term" value="F:DNA-binding transcription factor activity, RNA polymerase II-specific"/>
    <property type="evidence" value="ECO:0007669"/>
    <property type="project" value="InterPro"/>
</dbReference>
<evidence type="ECO:0000313" key="11">
    <source>
        <dbReference type="Proteomes" id="UP000053201"/>
    </source>
</evidence>
<feature type="region of interest" description="Disordered" evidence="8">
    <location>
        <begin position="65"/>
        <end position="85"/>
    </location>
</feature>
<dbReference type="OrthoDB" id="65716at2759"/>
<keyword evidence="4" id="KW-0805">Transcription regulation</keyword>
<dbReference type="InterPro" id="IPR053045">
    <property type="entry name" value="Zinc_cluster_trans_reg"/>
</dbReference>
<feature type="domain" description="Zn(2)-C6 fungal-type" evidence="9">
    <location>
        <begin position="167"/>
        <end position="196"/>
    </location>
</feature>
<dbReference type="PROSITE" id="PS50048">
    <property type="entry name" value="ZN2_CY6_FUNGAL_2"/>
    <property type="match status" value="1"/>
</dbReference>
<dbReference type="Pfam" id="PF24990">
    <property type="entry name" value="PAS_13"/>
    <property type="match status" value="1"/>
</dbReference>
<dbReference type="PANTHER" id="PTHR31986">
    <property type="entry name" value="REGULATOR OF DRUG SENSITIVITY 2"/>
    <property type="match status" value="1"/>
</dbReference>
<feature type="compositionally biased region" description="Low complexity" evidence="8">
    <location>
        <begin position="249"/>
        <end position="263"/>
    </location>
</feature>
<keyword evidence="5" id="KW-0238">DNA-binding</keyword>
<feature type="compositionally biased region" description="Polar residues" evidence="8">
    <location>
        <begin position="106"/>
        <end position="121"/>
    </location>
</feature>
<dbReference type="RefSeq" id="XP_016612953.1">
    <property type="nucleotide sequence ID" value="XM_016748934.1"/>
</dbReference>
<dbReference type="STRING" id="645134.A0A0L0HVK1"/>
<feature type="compositionally biased region" description="Basic residues" evidence="8">
    <location>
        <begin position="151"/>
        <end position="164"/>
    </location>
</feature>
<accession>A0A0L0HVK1</accession>
<evidence type="ECO:0000259" key="9">
    <source>
        <dbReference type="PROSITE" id="PS50048"/>
    </source>
</evidence>
<keyword evidence="2" id="KW-0479">Metal-binding</keyword>
<dbReference type="GO" id="GO:0000977">
    <property type="term" value="F:RNA polymerase II transcription regulatory region sequence-specific DNA binding"/>
    <property type="evidence" value="ECO:0007669"/>
    <property type="project" value="TreeGrafter"/>
</dbReference>
<feature type="compositionally biased region" description="Low complexity" evidence="8">
    <location>
        <begin position="65"/>
        <end position="76"/>
    </location>
</feature>
<feature type="compositionally biased region" description="Polar residues" evidence="8">
    <location>
        <begin position="8"/>
        <end position="28"/>
    </location>
</feature>
<proteinExistence type="predicted"/>
<evidence type="ECO:0000256" key="6">
    <source>
        <dbReference type="ARBA" id="ARBA00023163"/>
    </source>
</evidence>
<dbReference type="SMART" id="SM00066">
    <property type="entry name" value="GAL4"/>
    <property type="match status" value="1"/>
</dbReference>
<evidence type="ECO:0000256" key="1">
    <source>
        <dbReference type="ARBA" id="ARBA00004123"/>
    </source>
</evidence>
<feature type="compositionally biased region" description="Low complexity" evidence="8">
    <location>
        <begin position="213"/>
        <end position="240"/>
    </location>
</feature>
<feature type="region of interest" description="Disordered" evidence="8">
    <location>
        <begin position="206"/>
        <end position="263"/>
    </location>
</feature>
<keyword evidence="6" id="KW-0804">Transcription</keyword>
<reference evidence="10 11" key="1">
    <citation type="submission" date="2009-08" db="EMBL/GenBank/DDBJ databases">
        <title>The Genome Sequence of Spizellomyces punctatus strain DAOM BR117.</title>
        <authorList>
            <consortium name="The Broad Institute Genome Sequencing Platform"/>
            <person name="Russ C."/>
            <person name="Cuomo C."/>
            <person name="Shea T."/>
            <person name="Young S.K."/>
            <person name="Zeng Q."/>
            <person name="Koehrsen M."/>
            <person name="Haas B."/>
            <person name="Borodovsky M."/>
            <person name="Guigo R."/>
            <person name="Alvarado L."/>
            <person name="Berlin A."/>
            <person name="Bochicchio J."/>
            <person name="Borenstein D."/>
            <person name="Chapman S."/>
            <person name="Chen Z."/>
            <person name="Engels R."/>
            <person name="Freedman E."/>
            <person name="Gellesch M."/>
            <person name="Goldberg J."/>
            <person name="Griggs A."/>
            <person name="Gujja S."/>
            <person name="Heiman D."/>
            <person name="Hepburn T."/>
            <person name="Howarth C."/>
            <person name="Jen D."/>
            <person name="Larson L."/>
            <person name="Lewis B."/>
            <person name="Mehta T."/>
            <person name="Park D."/>
            <person name="Pearson M."/>
            <person name="Roberts A."/>
            <person name="Saif S."/>
            <person name="Shenoy N."/>
            <person name="Sisk P."/>
            <person name="Stolte C."/>
            <person name="Sykes S."/>
            <person name="Thomson T."/>
            <person name="Walk T."/>
            <person name="White J."/>
            <person name="Yandava C."/>
            <person name="Burger G."/>
            <person name="Gray M.W."/>
            <person name="Holland P.W.H."/>
            <person name="King N."/>
            <person name="Lang F.B.F."/>
            <person name="Roger A.J."/>
            <person name="Ruiz-Trillo I."/>
            <person name="Lander E."/>
            <person name="Nusbaum C."/>
        </authorList>
    </citation>
    <scope>NUCLEOTIDE SEQUENCE [LARGE SCALE GENOMIC DNA]</scope>
    <source>
        <strain evidence="10 11">DAOM BR117</strain>
    </source>
</reference>
<feature type="region of interest" description="Disordered" evidence="8">
    <location>
        <begin position="106"/>
        <end position="164"/>
    </location>
</feature>
<dbReference type="InterPro" id="IPR056751">
    <property type="entry name" value="PAS_13"/>
</dbReference>
<dbReference type="PROSITE" id="PS00463">
    <property type="entry name" value="ZN2_CY6_FUNGAL_1"/>
    <property type="match status" value="1"/>
</dbReference>
<sequence>MDGIATEQAPQQTTNTTLSHNTANNPPSVSQTLTLSHLAAPTAAFVHLVAAAAAAASVHNSTLTTQQQQALTNPQTDPHPAKIHDTMVTTPGIVHPLQIGALAHLQHQQPSSANTSGMSALQQQQQQQHLTEPKQEPDANSDGGVNANAKGNKKRKGALNKRKVSHACVYCRRSHMTCDDGRPCQRCIKRKIAHLCHDDYKTNATRTNRRRSVQPPSSVIVTSPPSTAAIHESSDSSSPASTPPPPISAPIMTATTSQPQQTASLSMLDPGLAEDLVGLPSDRDLTATVANALATLDPVTMAPASTSALALDTAFTFASMSAFPPVFASESMGHEFAIISDFLASWDGTFDGTLDPSLVDMDLVDMSAPGSGYATPLGAASSTTSQESLLNGTKLSSAERFILTAADPKDGPSEDRLRSVISAKIEAGLLKPYNYVNGYTRLQKWMDSHMPAPSRQRILNVMGIFRPMFRSVAQSLTDYDLVLVEESFERLLLEYDRVFSSMGIPACLWRRTGEIWKSNKEFASLVGIPIEQLREGKTCIYELMNEDSAVNYWEKYGNIAFDAGQKAVLTSCVLRNPADDPAPDGDGLVRHKGKEVQCCFSFTIRRDRYNIPLLIAGNFLIAS</sequence>
<comment type="subcellular location">
    <subcellularLocation>
        <location evidence="1">Nucleus</location>
    </subcellularLocation>
</comment>
<dbReference type="CDD" id="cd00067">
    <property type="entry name" value="GAL4"/>
    <property type="match status" value="1"/>
</dbReference>
<evidence type="ECO:0000256" key="4">
    <source>
        <dbReference type="ARBA" id="ARBA00023015"/>
    </source>
</evidence>
<dbReference type="GeneID" id="27684323"/>
<dbReference type="GO" id="GO:0005634">
    <property type="term" value="C:nucleus"/>
    <property type="evidence" value="ECO:0007669"/>
    <property type="project" value="UniProtKB-SubCell"/>
</dbReference>
<evidence type="ECO:0000313" key="10">
    <source>
        <dbReference type="EMBL" id="KND04914.1"/>
    </source>
</evidence>
<keyword evidence="7" id="KW-0539">Nucleus</keyword>
<evidence type="ECO:0000256" key="5">
    <source>
        <dbReference type="ARBA" id="ARBA00023125"/>
    </source>
</evidence>
<dbReference type="PANTHER" id="PTHR31986:SF7">
    <property type="entry name" value="REGULATOR OF DRUG SENSITIVITY 2"/>
    <property type="match status" value="1"/>
</dbReference>
<dbReference type="VEuPathDB" id="FungiDB:SPPG_00605"/>
<dbReference type="InParanoid" id="A0A0L0HVK1"/>
<organism evidence="10 11">
    <name type="scientific">Spizellomyces punctatus (strain DAOM BR117)</name>
    <dbReference type="NCBI Taxonomy" id="645134"/>
    <lineage>
        <taxon>Eukaryota</taxon>
        <taxon>Fungi</taxon>
        <taxon>Fungi incertae sedis</taxon>
        <taxon>Chytridiomycota</taxon>
        <taxon>Chytridiomycota incertae sedis</taxon>
        <taxon>Chytridiomycetes</taxon>
        <taxon>Spizellomycetales</taxon>
        <taxon>Spizellomycetaceae</taxon>
        <taxon>Spizellomyces</taxon>
    </lineage>
</organism>
<dbReference type="FunFam" id="4.10.240.10:FF:000002">
    <property type="entry name" value="Zn cluster transcription factor Rds2"/>
    <property type="match status" value="1"/>
</dbReference>
<gene>
    <name evidence="10" type="ORF">SPPG_00605</name>
</gene>
<keyword evidence="3" id="KW-0862">Zinc</keyword>
<dbReference type="InterPro" id="IPR036864">
    <property type="entry name" value="Zn2-C6_fun-type_DNA-bd_sf"/>
</dbReference>
<dbReference type="InterPro" id="IPR001138">
    <property type="entry name" value="Zn2Cys6_DnaBD"/>
</dbReference>
<dbReference type="AlphaFoldDB" id="A0A0L0HVK1"/>
<evidence type="ECO:0000256" key="2">
    <source>
        <dbReference type="ARBA" id="ARBA00022723"/>
    </source>
</evidence>
<protein>
    <recommendedName>
        <fullName evidence="9">Zn(2)-C6 fungal-type domain-containing protein</fullName>
    </recommendedName>
</protein>
<dbReference type="Gene3D" id="4.10.240.10">
    <property type="entry name" value="Zn(2)-C6 fungal-type DNA-binding domain"/>
    <property type="match status" value="1"/>
</dbReference>
<dbReference type="OMA" id="RWMDSNV"/>
<name>A0A0L0HVK1_SPIPD</name>
<dbReference type="GO" id="GO:0008270">
    <property type="term" value="F:zinc ion binding"/>
    <property type="evidence" value="ECO:0007669"/>
    <property type="project" value="InterPro"/>
</dbReference>
<evidence type="ECO:0000256" key="8">
    <source>
        <dbReference type="SAM" id="MobiDB-lite"/>
    </source>
</evidence>
<evidence type="ECO:0000256" key="3">
    <source>
        <dbReference type="ARBA" id="ARBA00022833"/>
    </source>
</evidence>
<keyword evidence="11" id="KW-1185">Reference proteome</keyword>
<dbReference type="Pfam" id="PF00172">
    <property type="entry name" value="Zn_clus"/>
    <property type="match status" value="1"/>
</dbReference>
<dbReference type="eggNOG" id="ENOG502QQGC">
    <property type="taxonomic scope" value="Eukaryota"/>
</dbReference>
<evidence type="ECO:0000256" key="7">
    <source>
        <dbReference type="ARBA" id="ARBA00023242"/>
    </source>
</evidence>
<dbReference type="SUPFAM" id="SSF57701">
    <property type="entry name" value="Zn2/Cys6 DNA-binding domain"/>
    <property type="match status" value="1"/>
</dbReference>
<feature type="region of interest" description="Disordered" evidence="8">
    <location>
        <begin position="1"/>
        <end position="28"/>
    </location>
</feature>
<dbReference type="EMBL" id="KQ257450">
    <property type="protein sequence ID" value="KND04914.1"/>
    <property type="molecule type" value="Genomic_DNA"/>
</dbReference>
<dbReference type="Proteomes" id="UP000053201">
    <property type="component" value="Unassembled WGS sequence"/>
</dbReference>